<dbReference type="Gene3D" id="2.130.10.10">
    <property type="entry name" value="YVTN repeat-like/Quinoprotein amine dehydrogenase"/>
    <property type="match status" value="1"/>
</dbReference>
<feature type="repeat" description="WD" evidence="4">
    <location>
        <begin position="995"/>
        <end position="1020"/>
    </location>
</feature>
<dbReference type="SMART" id="SM00256">
    <property type="entry name" value="FBOX"/>
    <property type="match status" value="1"/>
</dbReference>
<protein>
    <recommendedName>
        <fullName evidence="6">F-box domain-containing protein</fullName>
    </recommendedName>
</protein>
<feature type="repeat" description="WD" evidence="4">
    <location>
        <begin position="1061"/>
        <end position="1100"/>
    </location>
</feature>
<evidence type="ECO:0000313" key="8">
    <source>
        <dbReference type="Proteomes" id="UP001562425"/>
    </source>
</evidence>
<dbReference type="PROSITE" id="PS50082">
    <property type="entry name" value="WD_REPEATS_2"/>
    <property type="match status" value="7"/>
</dbReference>
<dbReference type="FunFam" id="1.20.1280.50:FF:000133">
    <property type="entry name" value="F-box and WD repeat domain-containing 7"/>
    <property type="match status" value="1"/>
</dbReference>
<feature type="region of interest" description="Disordered" evidence="5">
    <location>
        <begin position="208"/>
        <end position="243"/>
    </location>
</feature>
<feature type="repeat" description="WD" evidence="4">
    <location>
        <begin position="1224"/>
        <end position="1263"/>
    </location>
</feature>
<dbReference type="PANTHER" id="PTHR19849">
    <property type="entry name" value="PHOSPHOLIPASE A-2-ACTIVATING PROTEIN"/>
    <property type="match status" value="1"/>
</dbReference>
<feature type="compositionally biased region" description="Low complexity" evidence="5">
    <location>
        <begin position="48"/>
        <end position="61"/>
    </location>
</feature>
<dbReference type="EMBL" id="JBEHCU010010926">
    <property type="protein sequence ID" value="KAL1377504.1"/>
    <property type="molecule type" value="Genomic_DNA"/>
</dbReference>
<feature type="compositionally biased region" description="Acidic residues" evidence="5">
    <location>
        <begin position="125"/>
        <end position="141"/>
    </location>
</feature>
<feature type="compositionally biased region" description="Low complexity" evidence="5">
    <location>
        <begin position="402"/>
        <end position="417"/>
    </location>
</feature>
<dbReference type="CDD" id="cd00200">
    <property type="entry name" value="WD40"/>
    <property type="match status" value="1"/>
</dbReference>
<evidence type="ECO:0000256" key="4">
    <source>
        <dbReference type="PROSITE-ProRule" id="PRU00221"/>
    </source>
</evidence>
<feature type="domain" description="F-box" evidence="6">
    <location>
        <begin position="878"/>
        <end position="924"/>
    </location>
</feature>
<evidence type="ECO:0000256" key="5">
    <source>
        <dbReference type="SAM" id="MobiDB-lite"/>
    </source>
</evidence>
<feature type="region of interest" description="Disordered" evidence="5">
    <location>
        <begin position="262"/>
        <end position="286"/>
    </location>
</feature>
<dbReference type="SUPFAM" id="SSF81383">
    <property type="entry name" value="F-box domain"/>
    <property type="match status" value="1"/>
</dbReference>
<feature type="compositionally biased region" description="Acidic residues" evidence="5">
    <location>
        <begin position="262"/>
        <end position="273"/>
    </location>
</feature>
<feature type="region of interest" description="Disordered" evidence="5">
    <location>
        <begin position="691"/>
        <end position="746"/>
    </location>
</feature>
<dbReference type="PROSITE" id="PS50181">
    <property type="entry name" value="FBOX"/>
    <property type="match status" value="1"/>
</dbReference>
<dbReference type="SUPFAM" id="SSF50978">
    <property type="entry name" value="WD40 repeat-like"/>
    <property type="match status" value="1"/>
</dbReference>
<evidence type="ECO:0000313" key="7">
    <source>
        <dbReference type="EMBL" id="KAL1377504.1"/>
    </source>
</evidence>
<dbReference type="Pfam" id="PF12937">
    <property type="entry name" value="F-box-like"/>
    <property type="match status" value="1"/>
</dbReference>
<feature type="region of interest" description="Disordered" evidence="5">
    <location>
        <begin position="767"/>
        <end position="831"/>
    </location>
</feature>
<dbReference type="CDD" id="cd22133">
    <property type="entry name" value="F-box_FBXW7"/>
    <property type="match status" value="1"/>
</dbReference>
<feature type="repeat" description="WD" evidence="4">
    <location>
        <begin position="1141"/>
        <end position="1180"/>
    </location>
</feature>
<dbReference type="GO" id="GO:0050793">
    <property type="term" value="P:regulation of developmental process"/>
    <property type="evidence" value="ECO:0007669"/>
    <property type="project" value="UniProtKB-ARBA"/>
</dbReference>
<evidence type="ECO:0000256" key="3">
    <source>
        <dbReference type="ARBA" id="ARBA00022786"/>
    </source>
</evidence>
<dbReference type="InterPro" id="IPR020472">
    <property type="entry name" value="WD40_PAC1"/>
</dbReference>
<dbReference type="PANTHER" id="PTHR19849:SF1">
    <property type="entry name" value="F-BOX_WD REPEAT-CONTAINING PROTEIN 7"/>
    <property type="match status" value="1"/>
</dbReference>
<keyword evidence="8" id="KW-1185">Reference proteome</keyword>
<keyword evidence="3" id="KW-0833">Ubl conjugation pathway</keyword>
<dbReference type="Proteomes" id="UP001562425">
    <property type="component" value="Unassembled WGS sequence"/>
</dbReference>
<organism evidence="7 8">
    <name type="scientific">Culex pipiens pipiens</name>
    <name type="common">Northern house mosquito</name>
    <dbReference type="NCBI Taxonomy" id="38569"/>
    <lineage>
        <taxon>Eukaryota</taxon>
        <taxon>Metazoa</taxon>
        <taxon>Ecdysozoa</taxon>
        <taxon>Arthropoda</taxon>
        <taxon>Hexapoda</taxon>
        <taxon>Insecta</taxon>
        <taxon>Pterygota</taxon>
        <taxon>Neoptera</taxon>
        <taxon>Endopterygota</taxon>
        <taxon>Diptera</taxon>
        <taxon>Nematocera</taxon>
        <taxon>Culicoidea</taxon>
        <taxon>Culicidae</taxon>
        <taxon>Culicinae</taxon>
        <taxon>Culicini</taxon>
        <taxon>Culex</taxon>
        <taxon>Culex</taxon>
    </lineage>
</organism>
<dbReference type="FunFam" id="2.130.10.10:FF:000032">
    <property type="entry name" value="F-box/WD repeat-containing protein 7 isoform X1"/>
    <property type="match status" value="1"/>
</dbReference>
<dbReference type="PROSITE" id="PS00678">
    <property type="entry name" value="WD_REPEATS_1"/>
    <property type="match status" value="5"/>
</dbReference>
<keyword evidence="1 4" id="KW-0853">WD repeat</keyword>
<feature type="region of interest" description="Disordered" evidence="5">
    <location>
        <begin position="587"/>
        <end position="612"/>
    </location>
</feature>
<dbReference type="InterPro" id="IPR036047">
    <property type="entry name" value="F-box-like_dom_sf"/>
</dbReference>
<feature type="compositionally biased region" description="Low complexity" evidence="5">
    <location>
        <begin position="221"/>
        <end position="243"/>
    </location>
</feature>
<sequence>MADNGSVVVAIKDEQQQQQQAPVSPAATVITHHDSTIATPITSSGVISATASASSTPTPSIQGGGDGQPGSEVHEDDGGFGGWYGFENGTKNAGQIQLETPAVEEKASGGLNVAAKPKRLSDEFYSADDDYEEEEDEDDEMMGGGVGASVSGDGGGSASGSSSGAGGLGKTAAADCETHAELNEIKNLSITNGSGGVEMRDDEDRFAERNDNSISDPIYIGEETSSCSRGEGSSGGAAASAAVADMEHDQVLLEDVVDEVAEEDDDDDEDELQDVQSRDAIERRDFEQEQKLTGGIIIKNSAFIPDTDRLNIELLSRIKRMRNDVLAAKKPAKSQPLASTPTSSRHPYKSGYPANSSSTTSSREQQQNSNSSTTSTTTKSAVKVNLSASLEDATVAAVDGPSCSSSSSSSSASGSGKSARRQQQIEAFLNGNSNDSLSSDRSIFIPNLQALKASVKDATTAPNSSSSTTAVNEPSSSSSSPSPSSSASSAGPSSTAGTATKPPSDCSLSSCATSVIKQTGECSKNINHHAIPSTSTSNSSLFSFSCPFGSADRETGEGCSSSNLGRFPSSSSNFTDTIADEVVEPAANSTHRNNASSNANPEHVEDPLLEPSQLSMPPELVAASVDHECDEDNWADCEEGSDEEVCTCRDYTDDEGDDLRGDHPSSEDELPSRDVDLSSYTHMDAAEDILAHDPSGSTTGNATANAKHQDAQTPRLHRKRKLTENRINLFGSGGGGAGSSSRCSTGSMADGGGGVCGGGANGGGSSLGTLSDSPSTESLNFSSRKRLALDSTSSPRASLLSPSNLTSTPTSSSLGERKTPRSIIPTKDNPPPELNDWLMQFQRWTPVERLVAVDLLIEHCEPTQVRHMMKVIEPQFQRDFISLLPKELALQVLSFLEPKDLLRAAQTCRSWRFLADDNLLWKEKCKVANILMEALGVDRPKRGRAGNMPPISSPWKAAYMRQHIIEMNWRSRPIRTAKVLKGHDDHVITCLQFCGNRIVSGSDDNTLKVWSAITGKCLRTLVGHTGGVWSSQMSGNVIISGSTDRTLKVWNADTGQLLHTLYGHTSTVRCMHLHGNKVVSGSRDATLRVWDVNEGTCLHVLVGHLAAVRCVQYDGRLVVSGAYDYMVKVWNPERQECLHTLQGHTNRVYSLQFDGIHVVSGSLDTSIRVWDAETGSCKHALMGHQSLTSGMELRQNILVSGNADSTVKVWDIITGQCLQTLSGPNKHQSAVTCLQFNSRFVITSSDDGTVKLWDVKTGEFIRNLVALESGGSGGVVWRIRANDTKLICAVGSRNGTEETKLMVLDFDVEENLRNCPPPYRR</sequence>
<gene>
    <name evidence="7" type="ORF">pipiens_001535</name>
</gene>
<name>A0ABD1CM91_CULPP</name>
<feature type="compositionally biased region" description="Polar residues" evidence="5">
    <location>
        <begin position="695"/>
        <end position="706"/>
    </location>
</feature>
<dbReference type="InterPro" id="IPR019775">
    <property type="entry name" value="WD40_repeat_CS"/>
</dbReference>
<evidence type="ECO:0000259" key="6">
    <source>
        <dbReference type="PROSITE" id="PS50181"/>
    </source>
</evidence>
<dbReference type="PROSITE" id="PS50294">
    <property type="entry name" value="WD_REPEATS_REGION"/>
    <property type="match status" value="5"/>
</dbReference>
<keyword evidence="2" id="KW-0677">Repeat</keyword>
<dbReference type="InterPro" id="IPR001680">
    <property type="entry name" value="WD40_rpt"/>
</dbReference>
<comment type="caution">
    <text evidence="7">The sequence shown here is derived from an EMBL/GenBank/DDBJ whole genome shotgun (WGS) entry which is preliminary data.</text>
</comment>
<feature type="compositionally biased region" description="Gly residues" evidence="5">
    <location>
        <begin position="142"/>
        <end position="169"/>
    </location>
</feature>
<dbReference type="InterPro" id="IPR015943">
    <property type="entry name" value="WD40/YVTN_repeat-like_dom_sf"/>
</dbReference>
<dbReference type="PRINTS" id="PR00320">
    <property type="entry name" value="GPROTEINBRPT"/>
</dbReference>
<dbReference type="SMART" id="SM00320">
    <property type="entry name" value="WD40"/>
    <property type="match status" value="8"/>
</dbReference>
<feature type="repeat" description="WD" evidence="4">
    <location>
        <begin position="1181"/>
        <end position="1220"/>
    </location>
</feature>
<accession>A0ABD1CM91</accession>
<feature type="compositionally biased region" description="Low complexity" evidence="5">
    <location>
        <begin position="798"/>
        <end position="814"/>
    </location>
</feature>
<dbReference type="InterPro" id="IPR036322">
    <property type="entry name" value="WD40_repeat_dom_sf"/>
</dbReference>
<feature type="compositionally biased region" description="Basic and acidic residues" evidence="5">
    <location>
        <begin position="276"/>
        <end position="286"/>
    </location>
</feature>
<feature type="region of interest" description="Disordered" evidence="5">
    <location>
        <begin position="124"/>
        <end position="170"/>
    </location>
</feature>
<feature type="region of interest" description="Disordered" evidence="5">
    <location>
        <begin position="456"/>
        <end position="507"/>
    </location>
</feature>
<reference evidence="7 8" key="1">
    <citation type="submission" date="2024-05" db="EMBL/GenBank/DDBJ databases">
        <title>Culex pipiens pipiens assembly and annotation.</title>
        <authorList>
            <person name="Alout H."/>
            <person name="Durand T."/>
        </authorList>
    </citation>
    <scope>NUCLEOTIDE SEQUENCE [LARGE SCALE GENOMIC DNA]</scope>
    <source>
        <strain evidence="7">HA-2024</strain>
        <tissue evidence="7">Whole body</tissue>
    </source>
</reference>
<feature type="compositionally biased region" description="Low complexity" evidence="5">
    <location>
        <begin position="355"/>
        <end position="380"/>
    </location>
</feature>
<feature type="compositionally biased region" description="Polar residues" evidence="5">
    <location>
        <begin position="587"/>
        <end position="600"/>
    </location>
</feature>
<feature type="repeat" description="WD" evidence="4">
    <location>
        <begin position="1101"/>
        <end position="1140"/>
    </location>
</feature>
<evidence type="ECO:0000256" key="1">
    <source>
        <dbReference type="ARBA" id="ARBA00022574"/>
    </source>
</evidence>
<feature type="repeat" description="WD" evidence="4">
    <location>
        <begin position="1021"/>
        <end position="1060"/>
    </location>
</feature>
<dbReference type="InterPro" id="IPR001810">
    <property type="entry name" value="F-box_dom"/>
</dbReference>
<feature type="region of interest" description="Disordered" evidence="5">
    <location>
        <begin position="48"/>
        <end position="88"/>
    </location>
</feature>
<dbReference type="Gene3D" id="1.20.1280.50">
    <property type="match status" value="1"/>
</dbReference>
<evidence type="ECO:0000256" key="2">
    <source>
        <dbReference type="ARBA" id="ARBA00022737"/>
    </source>
</evidence>
<feature type="region of interest" description="Disordered" evidence="5">
    <location>
        <begin position="398"/>
        <end position="421"/>
    </location>
</feature>
<feature type="compositionally biased region" description="Polar residues" evidence="5">
    <location>
        <begin position="336"/>
        <end position="345"/>
    </location>
</feature>
<feature type="region of interest" description="Disordered" evidence="5">
    <location>
        <begin position="326"/>
        <end position="380"/>
    </location>
</feature>
<proteinExistence type="predicted"/>
<dbReference type="Pfam" id="PF00400">
    <property type="entry name" value="WD40"/>
    <property type="match status" value="7"/>
</dbReference>
<feature type="compositionally biased region" description="Low complexity" evidence="5">
    <location>
        <begin position="458"/>
        <end position="500"/>
    </location>
</feature>